<evidence type="ECO:0008006" key="3">
    <source>
        <dbReference type="Google" id="ProtNLM"/>
    </source>
</evidence>
<protein>
    <recommendedName>
        <fullName evidence="3">Phage immunity repressor protein</fullName>
    </recommendedName>
</protein>
<dbReference type="AlphaFoldDB" id="A0A7U4K0K4"/>
<dbReference type="Proteomes" id="UP000230961">
    <property type="component" value="Chromosome"/>
</dbReference>
<sequence>MNNLSNRISSALVMTPIEYQSLALNNTYDGLYKVEMNSNLTIFIFATIKRSDIKAKPAMMRITANNYKEARQQLIRDYVISFAGRIPSQGVCNA</sequence>
<evidence type="ECO:0000313" key="1">
    <source>
        <dbReference type="EMBL" id="AHM72977.1"/>
    </source>
</evidence>
<dbReference type="KEGG" id="yel:LC20_01724"/>
<proteinExistence type="predicted"/>
<organism evidence="1 2">
    <name type="scientific">Yersinia enterocolitica LC20</name>
    <dbReference type="NCBI Taxonomy" id="1443113"/>
    <lineage>
        <taxon>Bacteria</taxon>
        <taxon>Pseudomonadati</taxon>
        <taxon>Pseudomonadota</taxon>
        <taxon>Gammaproteobacteria</taxon>
        <taxon>Enterobacterales</taxon>
        <taxon>Yersiniaceae</taxon>
        <taxon>Yersinia</taxon>
    </lineage>
</organism>
<name>A0A7U4K0K4_YEREN</name>
<accession>A0A7U4K0K4</accession>
<evidence type="ECO:0000313" key="2">
    <source>
        <dbReference type="Proteomes" id="UP000230961"/>
    </source>
</evidence>
<reference evidence="1 2" key="1">
    <citation type="submission" date="2017-11" db="EMBL/GenBank/DDBJ databases">
        <title>The complete genome sequence and comparative genome analysis of Yersinia enterocolitica strain LC20.</title>
        <authorList>
            <person name="Shi G."/>
            <person name="Su M."/>
            <person name="Liang J."/>
            <person name="Gu W."/>
            <person name="Xiao Y."/>
            <person name="Zhang Z."/>
            <person name="Qiu H."/>
            <person name="Duan R."/>
            <person name="Zhang Z."/>
            <person name="Li Y."/>
            <person name="Zhang X."/>
            <person name="Ling Y."/>
            <person name="Song L."/>
            <person name="Chen M."/>
            <person name="Zhao Y."/>
            <person name="Wu J."/>
            <person name="Jing H."/>
            <person name="Xiao J."/>
            <person name="Wang X."/>
        </authorList>
    </citation>
    <scope>NUCLEOTIDE SEQUENCE [LARGE SCALE GENOMIC DNA]</scope>
    <source>
        <strain evidence="1 2">LC20</strain>
    </source>
</reference>
<dbReference type="NCBIfam" id="NF033153">
    <property type="entry name" value="phage_ICD_like"/>
    <property type="match status" value="1"/>
</dbReference>
<gene>
    <name evidence="1" type="ORF">LC20_01724</name>
</gene>
<dbReference type="EMBL" id="CP007448">
    <property type="protein sequence ID" value="AHM72977.1"/>
    <property type="molecule type" value="Genomic_DNA"/>
</dbReference>